<dbReference type="EMBL" id="JABXIY010000044">
    <property type="protein sequence ID" value="NVK98328.1"/>
    <property type="molecule type" value="Genomic_DNA"/>
</dbReference>
<dbReference type="AlphaFoldDB" id="A0A850LK27"/>
<dbReference type="Proteomes" id="UP000565723">
    <property type="component" value="Unassembled WGS sequence"/>
</dbReference>
<name>A0A850LK27_9RHOB</name>
<dbReference type="OMA" id="RQYEDPE"/>
<organism evidence="3 4">
    <name type="scientific">Ruegeria pomeroyi</name>
    <dbReference type="NCBI Taxonomy" id="89184"/>
    <lineage>
        <taxon>Bacteria</taxon>
        <taxon>Pseudomonadati</taxon>
        <taxon>Pseudomonadota</taxon>
        <taxon>Alphaproteobacteria</taxon>
        <taxon>Rhodobacterales</taxon>
        <taxon>Roseobacteraceae</taxon>
        <taxon>Ruegeria</taxon>
    </lineage>
</organism>
<dbReference type="InterPro" id="IPR004714">
    <property type="entry name" value="Cyt_oxidase_maturation_cbb3"/>
</dbReference>
<dbReference type="PANTHER" id="PTHR41532">
    <property type="entry name" value="FIXS PROTEIN"/>
    <property type="match status" value="1"/>
</dbReference>
<keyword evidence="2" id="KW-1133">Transmembrane helix</keyword>
<feature type="transmembrane region" description="Helical" evidence="2">
    <location>
        <begin position="6"/>
        <end position="26"/>
    </location>
</feature>
<keyword evidence="2" id="KW-0472">Membrane</keyword>
<dbReference type="RefSeq" id="WP_011049199.1">
    <property type="nucleotide sequence ID" value="NZ_CP076685.1"/>
</dbReference>
<evidence type="ECO:0000256" key="1">
    <source>
        <dbReference type="SAM" id="MobiDB-lite"/>
    </source>
</evidence>
<feature type="compositionally biased region" description="Basic and acidic residues" evidence="1">
    <location>
        <begin position="36"/>
        <end position="52"/>
    </location>
</feature>
<dbReference type="NCBIfam" id="TIGR00847">
    <property type="entry name" value="ccoS"/>
    <property type="match status" value="1"/>
</dbReference>
<feature type="region of interest" description="Disordered" evidence="1">
    <location>
        <begin position="33"/>
        <end position="52"/>
    </location>
</feature>
<accession>A0A850LK27</accession>
<evidence type="ECO:0000256" key="2">
    <source>
        <dbReference type="SAM" id="Phobius"/>
    </source>
</evidence>
<dbReference type="Pfam" id="PF03597">
    <property type="entry name" value="FixS"/>
    <property type="match status" value="1"/>
</dbReference>
<keyword evidence="2" id="KW-0812">Transmembrane</keyword>
<dbReference type="PANTHER" id="PTHR41532:SF1">
    <property type="entry name" value="FIXS PROTEIN"/>
    <property type="match status" value="1"/>
</dbReference>
<comment type="caution">
    <text evidence="3">The sequence shown here is derived from an EMBL/GenBank/DDBJ whole genome shotgun (WGS) entry which is preliminary data.</text>
</comment>
<evidence type="ECO:0000313" key="4">
    <source>
        <dbReference type="Proteomes" id="UP000565723"/>
    </source>
</evidence>
<gene>
    <name evidence="3" type="primary">ccoS</name>
    <name evidence="3" type="ORF">HW564_15500</name>
</gene>
<evidence type="ECO:0000313" key="3">
    <source>
        <dbReference type="EMBL" id="NVK98328.1"/>
    </source>
</evidence>
<protein>
    <submittedName>
        <fullName evidence="3">Cbb3-type cytochrome oxidase assembly protein CcoS</fullName>
    </submittedName>
</protein>
<reference evidence="3 4" key="1">
    <citation type="journal article" date="2020" name="Proc. Natl. Acad. Sci. U.S.A.">
        <title>Ecological drivers of bacterial community assembly in synthetic phycospheres.</title>
        <authorList>
            <person name="Fu H."/>
            <person name="Uchimiya M."/>
            <person name="Gore J."/>
            <person name="Moran M.A."/>
        </authorList>
    </citation>
    <scope>NUCLEOTIDE SEQUENCE [LARGE SCALE GENOMIC DNA]</scope>
    <source>
        <strain evidence="3">HF-Din03</strain>
    </source>
</reference>
<sequence length="52" mass="5744">MEVLAILIPISLILGAVGLLAFVYTVRSDQYDDPEGDARRILSGDWDDKPKP</sequence>
<proteinExistence type="predicted"/>